<dbReference type="InterPro" id="IPR027417">
    <property type="entry name" value="P-loop_NTPase"/>
</dbReference>
<dbReference type="InterPro" id="IPR000048">
    <property type="entry name" value="IQ_motif_EF-hand-BS"/>
</dbReference>
<dbReference type="GO" id="GO:0007051">
    <property type="term" value="P:spindle organization"/>
    <property type="evidence" value="ECO:0007669"/>
    <property type="project" value="TreeGrafter"/>
</dbReference>
<keyword evidence="3" id="KW-0677">Repeat</keyword>
<organism evidence="5 6">
    <name type="scientific">Drosophila busckii</name>
    <name type="common">Fruit fly</name>
    <dbReference type="NCBI Taxonomy" id="30019"/>
    <lineage>
        <taxon>Eukaryota</taxon>
        <taxon>Metazoa</taxon>
        <taxon>Ecdysozoa</taxon>
        <taxon>Arthropoda</taxon>
        <taxon>Hexapoda</taxon>
        <taxon>Insecta</taxon>
        <taxon>Pterygota</taxon>
        <taxon>Neoptera</taxon>
        <taxon>Endopterygota</taxon>
        <taxon>Diptera</taxon>
        <taxon>Brachycera</taxon>
        <taxon>Muscomorpha</taxon>
        <taxon>Ephydroidea</taxon>
        <taxon>Drosophilidae</taxon>
        <taxon>Drosophila</taxon>
    </lineage>
</organism>
<keyword evidence="4" id="KW-0112">Calmodulin-binding</keyword>
<proteinExistence type="predicted"/>
<protein>
    <submittedName>
        <fullName evidence="5">CG31735</fullName>
    </submittedName>
</protein>
<dbReference type="Gene3D" id="1.20.5.190">
    <property type="match status" value="1"/>
</dbReference>
<dbReference type="STRING" id="30019.A0A0M4E9N0"/>
<gene>
    <name evidence="5" type="ORF">Dbus_chr2Lg1975</name>
</gene>
<evidence type="ECO:0000256" key="3">
    <source>
        <dbReference type="ARBA" id="ARBA00022737"/>
    </source>
</evidence>
<dbReference type="InterPro" id="IPR051185">
    <property type="entry name" value="ASPM"/>
</dbReference>
<sequence length="351" mass="42035">MHHYVTRPRSYLSFDVDFEHLEEESEPQPVANYTRTQLLVLDYKQFIAARRIQTAWRGHSTRKLGRQRWEAAITIQRWWRGFQVRQRFACRMEQRLQQALLDHYNEAATKIQALFRGWWVRQTVHDMHSLYRMQLCAAEELLSCVAQKLHYLLRTYSIPGVYSLRNSHCLSRVEKLLSSMNYRFHNDRMRFQQARKAAIVAAQRREYNNAFNHTKVPFPGPNYLGICEPACDEWLRSGGDMDRRMYQIIAEYEKSAMDKQVVKVHRTLAERKLRRHIEEVLYRQSKEKHDFCGDVIRSMRKWKIWQDNQITISTNVFRTPELLQSFLDEVSELWEEMEGNCHCGTPLTICR</sequence>
<name>A0A0M4E9N0_DROBS</name>
<dbReference type="AlphaFoldDB" id="A0A0M4E9N0"/>
<dbReference type="GO" id="GO:0005737">
    <property type="term" value="C:cytoplasm"/>
    <property type="evidence" value="ECO:0007669"/>
    <property type="project" value="UniProtKB-SubCell"/>
</dbReference>
<dbReference type="PROSITE" id="PS50096">
    <property type="entry name" value="IQ"/>
    <property type="match status" value="3"/>
</dbReference>
<dbReference type="Pfam" id="PF00612">
    <property type="entry name" value="IQ"/>
    <property type="match status" value="3"/>
</dbReference>
<dbReference type="GO" id="GO:0051295">
    <property type="term" value="P:establishment of meiotic spindle localization"/>
    <property type="evidence" value="ECO:0007669"/>
    <property type="project" value="TreeGrafter"/>
</dbReference>
<keyword evidence="2" id="KW-0963">Cytoplasm</keyword>
<evidence type="ECO:0000256" key="2">
    <source>
        <dbReference type="ARBA" id="ARBA00022490"/>
    </source>
</evidence>
<evidence type="ECO:0000256" key="4">
    <source>
        <dbReference type="ARBA" id="ARBA00022860"/>
    </source>
</evidence>
<comment type="subcellular location">
    <subcellularLocation>
        <location evidence="1">Cytoplasm</location>
    </subcellularLocation>
</comment>
<keyword evidence="6" id="KW-1185">Reference proteome</keyword>
<dbReference type="GO" id="GO:0000922">
    <property type="term" value="C:spindle pole"/>
    <property type="evidence" value="ECO:0007669"/>
    <property type="project" value="TreeGrafter"/>
</dbReference>
<dbReference type="GO" id="GO:0005516">
    <property type="term" value="F:calmodulin binding"/>
    <property type="evidence" value="ECO:0007669"/>
    <property type="project" value="UniProtKB-KW"/>
</dbReference>
<dbReference type="Proteomes" id="UP000494163">
    <property type="component" value="Chromosome 2L"/>
</dbReference>
<accession>A0A0M4E9N0</accession>
<dbReference type="OMA" id="TSMTYRF"/>
<evidence type="ECO:0000256" key="1">
    <source>
        <dbReference type="ARBA" id="ARBA00004496"/>
    </source>
</evidence>
<dbReference type="GO" id="GO:0000278">
    <property type="term" value="P:mitotic cell cycle"/>
    <property type="evidence" value="ECO:0007669"/>
    <property type="project" value="TreeGrafter"/>
</dbReference>
<dbReference type="OrthoDB" id="190375at2759"/>
<evidence type="ECO:0000313" key="6">
    <source>
        <dbReference type="Proteomes" id="UP000494163"/>
    </source>
</evidence>
<dbReference type="PANTHER" id="PTHR22706">
    <property type="entry name" value="ASSEMBLY FACTOR FOR SPINDLE MICROTUBULES"/>
    <property type="match status" value="1"/>
</dbReference>
<dbReference type="PANTHER" id="PTHR22706:SF1">
    <property type="entry name" value="ASSEMBLY FACTOR FOR SPINDLE MICROTUBULES"/>
    <property type="match status" value="1"/>
</dbReference>
<evidence type="ECO:0000313" key="5">
    <source>
        <dbReference type="EMBL" id="ALC39890.1"/>
    </source>
</evidence>
<dbReference type="SUPFAM" id="SSF52540">
    <property type="entry name" value="P-loop containing nucleoside triphosphate hydrolases"/>
    <property type="match status" value="1"/>
</dbReference>
<dbReference type="CDD" id="cd23767">
    <property type="entry name" value="IQCD"/>
    <property type="match status" value="2"/>
</dbReference>
<dbReference type="EMBL" id="CP012523">
    <property type="protein sequence ID" value="ALC39890.1"/>
    <property type="molecule type" value="Genomic_DNA"/>
</dbReference>
<reference evidence="5 6" key="1">
    <citation type="submission" date="2015-08" db="EMBL/GenBank/DDBJ databases">
        <title>Ancestral chromatin configuration constrains chromatin evolution on differentiating sex chromosomes in Drosophila.</title>
        <authorList>
            <person name="Zhou Q."/>
            <person name="Bachtrog D."/>
        </authorList>
    </citation>
    <scope>NUCLEOTIDE SEQUENCE [LARGE SCALE GENOMIC DNA]</scope>
    <source>
        <tissue evidence="5">Whole larvae</tissue>
    </source>
</reference>
<dbReference type="SMART" id="SM00015">
    <property type="entry name" value="IQ"/>
    <property type="match status" value="3"/>
</dbReference>